<organism evidence="1">
    <name type="scientific">marine sediment metagenome</name>
    <dbReference type="NCBI Taxonomy" id="412755"/>
    <lineage>
        <taxon>unclassified sequences</taxon>
        <taxon>metagenomes</taxon>
        <taxon>ecological metagenomes</taxon>
    </lineage>
</organism>
<evidence type="ECO:0000313" key="1">
    <source>
        <dbReference type="EMBL" id="GAI03871.1"/>
    </source>
</evidence>
<feature type="non-terminal residue" evidence="1">
    <location>
        <position position="1"/>
    </location>
</feature>
<dbReference type="AlphaFoldDB" id="X1LDE6"/>
<comment type="caution">
    <text evidence="1">The sequence shown here is derived from an EMBL/GenBank/DDBJ whole genome shotgun (WGS) entry which is preliminary data.</text>
</comment>
<gene>
    <name evidence="1" type="ORF">S06H3_16973</name>
</gene>
<accession>X1LDE6</accession>
<reference evidence="1" key="1">
    <citation type="journal article" date="2014" name="Front. Microbiol.">
        <title>High frequency of phylogenetically diverse reductive dehalogenase-homologous genes in deep subseafloor sedimentary metagenomes.</title>
        <authorList>
            <person name="Kawai M."/>
            <person name="Futagami T."/>
            <person name="Toyoda A."/>
            <person name="Takaki Y."/>
            <person name="Nishi S."/>
            <person name="Hori S."/>
            <person name="Arai W."/>
            <person name="Tsubouchi T."/>
            <person name="Morono Y."/>
            <person name="Uchiyama I."/>
            <person name="Ito T."/>
            <person name="Fujiyama A."/>
            <person name="Inagaki F."/>
            <person name="Takami H."/>
        </authorList>
    </citation>
    <scope>NUCLEOTIDE SEQUENCE</scope>
    <source>
        <strain evidence="1">Expedition CK06-06</strain>
    </source>
</reference>
<dbReference type="EMBL" id="BARV01008441">
    <property type="protein sequence ID" value="GAI03871.1"/>
    <property type="molecule type" value="Genomic_DNA"/>
</dbReference>
<name>X1LDE6_9ZZZZ</name>
<sequence>IGGTMARINMEEIVDELDENFARVLKAVVDEVAPENTADPRQIMRIFRMRLERGFERWEHVTDRCVDVGY</sequence>
<proteinExistence type="predicted"/>
<protein>
    <submittedName>
        <fullName evidence="1">Uncharacterized protein</fullName>
    </submittedName>
</protein>